<sequence length="78" mass="8934">ELREANNMLSRRHRAKRTCLQNRGRMLIQEGQDSIDQMDMSTQVLAESSRSGGQGRSGQPKARRCRTCGKTRHNARTY</sequence>
<organism evidence="2 3">
    <name type="scientific">Fusarium oxysporum f. sp. cubense (strain race 1)</name>
    <name type="common">Panama disease fungus</name>
    <dbReference type="NCBI Taxonomy" id="1229664"/>
    <lineage>
        <taxon>Eukaryota</taxon>
        <taxon>Fungi</taxon>
        <taxon>Dikarya</taxon>
        <taxon>Ascomycota</taxon>
        <taxon>Pezizomycotina</taxon>
        <taxon>Sordariomycetes</taxon>
        <taxon>Hypocreomycetidae</taxon>
        <taxon>Hypocreales</taxon>
        <taxon>Nectriaceae</taxon>
        <taxon>Fusarium</taxon>
        <taxon>Fusarium oxysporum species complex</taxon>
    </lineage>
</organism>
<dbReference type="VEuPathDB" id="FungiDB:FOC1_g10000087"/>
<feature type="non-terminal residue" evidence="2">
    <location>
        <position position="1"/>
    </location>
</feature>
<evidence type="ECO:0000313" key="2">
    <source>
        <dbReference type="EMBL" id="ENH71379.1"/>
    </source>
</evidence>
<evidence type="ECO:0008006" key="4">
    <source>
        <dbReference type="Google" id="ProtNLM"/>
    </source>
</evidence>
<dbReference type="OMA" id="SIDQMDM"/>
<proteinExistence type="predicted"/>
<accession>N4U872</accession>
<feature type="region of interest" description="Disordered" evidence="1">
    <location>
        <begin position="43"/>
        <end position="78"/>
    </location>
</feature>
<reference evidence="3" key="2">
    <citation type="journal article" date="2014" name="PLoS ONE">
        <title>Genome and Transcriptome Analysis of the Fungal Pathogen Fusarium oxysporum f. sp. cubense Causing Banana Vascular Wilt Disease.</title>
        <authorList>
            <person name="Guo L."/>
            <person name="Han L."/>
            <person name="Yang L."/>
            <person name="Zeng H."/>
            <person name="Fan D."/>
            <person name="Zhu Y."/>
            <person name="Feng Y."/>
            <person name="Wang G."/>
            <person name="Peng C."/>
            <person name="Jiang X."/>
            <person name="Zhou D."/>
            <person name="Ni P."/>
            <person name="Liang C."/>
            <person name="Liu L."/>
            <person name="Wang J."/>
            <person name="Mao C."/>
            <person name="Fang X."/>
            <person name="Peng M."/>
            <person name="Huang J."/>
        </authorList>
    </citation>
    <scope>NUCLEOTIDE SEQUENCE [LARGE SCALE GENOMIC DNA]</scope>
    <source>
        <strain evidence="3">race 1</strain>
    </source>
</reference>
<protein>
    <recommendedName>
        <fullName evidence="4">CCHC-type domain-containing protein</fullName>
    </recommendedName>
</protein>
<dbReference type="EMBL" id="KB730147">
    <property type="protein sequence ID" value="ENH71379.1"/>
    <property type="molecule type" value="Genomic_DNA"/>
</dbReference>
<feature type="compositionally biased region" description="Basic residues" evidence="1">
    <location>
        <begin position="61"/>
        <end position="78"/>
    </location>
</feature>
<dbReference type="HOGENOM" id="CLU_013929_15_2_1"/>
<name>N4U872_FUSC1</name>
<gene>
    <name evidence="2" type="ORF">FOC1_g10000087</name>
</gene>
<dbReference type="AlphaFoldDB" id="N4U872"/>
<evidence type="ECO:0000256" key="1">
    <source>
        <dbReference type="SAM" id="MobiDB-lite"/>
    </source>
</evidence>
<evidence type="ECO:0000313" key="3">
    <source>
        <dbReference type="Proteomes" id="UP000016928"/>
    </source>
</evidence>
<dbReference type="Proteomes" id="UP000016928">
    <property type="component" value="Unassembled WGS sequence"/>
</dbReference>
<reference evidence="3" key="1">
    <citation type="submission" date="2012-09" db="EMBL/GenBank/DDBJ databases">
        <title>Genome sequencing and comparative transcriptomics of race 1 and race 4 of banana pathogen: Fusarium oxysporum f. sp. cubense.</title>
        <authorList>
            <person name="Fang X."/>
            <person name="Huang J."/>
        </authorList>
    </citation>
    <scope>NUCLEOTIDE SEQUENCE [LARGE SCALE GENOMIC DNA]</scope>
    <source>
        <strain evidence="3">race 1</strain>
    </source>
</reference>